<reference evidence="2" key="1">
    <citation type="submission" date="2022-10" db="EMBL/GenBank/DDBJ databases">
        <title>Genome sequences of endogenous nimaviruses in decapod crustaceans.</title>
        <authorList>
            <person name="Kawato S."/>
            <person name="Nozaki R."/>
            <person name="Kondo H."/>
            <person name="Hirono I."/>
        </authorList>
    </citation>
    <scope>NUCLEOTIDE SEQUENCE</scope>
    <source>
        <strain evidence="2">Okinawa2016</strain>
    </source>
</reference>
<proteinExistence type="predicted"/>
<feature type="compositionally biased region" description="Basic and acidic residues" evidence="1">
    <location>
        <begin position="171"/>
        <end position="193"/>
    </location>
</feature>
<sequence length="327" mass="36681">MAKTRKGTAKTLPEAGTSASISSSPKKSPRRPPRVRGKIIGPAKNLRSGGPKLHRWYNVPLKVPPGANVDRNWALVSAMLENTVDMPIGDAKFWNKPFSTLLKHVQLSNTNKAKFQDVLKNGKRRVCPEECTAKKSKSLLHPQRYIYLYRLSPHLSTLSADVRKEMEEMGFKLTDKPHETQEEKDEKQRKKDNPVLLDPSTGRPLSREKMKEVVSVAKGTFNGAVPNWMKDFPGKRNRKPVDESKKLLSATAKPGAFVGTPSREIRKRNETEKKVAQKLNDVLYGTNLRVDGGLSVTGQGDVYYIPVKYRRNDDSLDDSGFEGFESP</sequence>
<feature type="region of interest" description="Disordered" evidence="1">
    <location>
        <begin position="171"/>
        <end position="210"/>
    </location>
</feature>
<name>A0A9C7EYK9_9VIRU</name>
<dbReference type="EMBL" id="LC738875">
    <property type="protein sequence ID" value="BDT62470.1"/>
    <property type="molecule type" value="Genomic_DNA"/>
</dbReference>
<feature type="region of interest" description="Disordered" evidence="1">
    <location>
        <begin position="1"/>
        <end position="47"/>
    </location>
</feature>
<accession>A0A9C7EYK9</accession>
<feature type="compositionally biased region" description="Basic residues" evidence="1">
    <location>
        <begin position="27"/>
        <end position="37"/>
    </location>
</feature>
<protein>
    <submittedName>
        <fullName evidence="2">Uncharacterized protein</fullName>
    </submittedName>
</protein>
<organism evidence="2">
    <name type="scientific">Melicertus latisulcatus pemonivirus</name>
    <dbReference type="NCBI Taxonomy" id="2984278"/>
    <lineage>
        <taxon>Viruses</taxon>
        <taxon>Viruses incertae sedis</taxon>
        <taxon>Naldaviricetes</taxon>
        <taxon>Nimaviridae</taxon>
    </lineage>
</organism>
<evidence type="ECO:0000256" key="1">
    <source>
        <dbReference type="SAM" id="MobiDB-lite"/>
    </source>
</evidence>
<evidence type="ECO:0000313" key="2">
    <source>
        <dbReference type="EMBL" id="BDT62470.1"/>
    </source>
</evidence>